<dbReference type="InterPro" id="IPR018306">
    <property type="entry name" value="Phage_T5_Orf172_DNA-bd"/>
</dbReference>
<evidence type="ECO:0000313" key="3">
    <source>
        <dbReference type="EMBL" id="KAF2094316.1"/>
    </source>
</evidence>
<dbReference type="Pfam" id="PF10544">
    <property type="entry name" value="T5orf172"/>
    <property type="match status" value="1"/>
</dbReference>
<evidence type="ECO:0000256" key="1">
    <source>
        <dbReference type="SAM" id="MobiDB-lite"/>
    </source>
</evidence>
<protein>
    <recommendedName>
        <fullName evidence="2">Bacteriophage T5 Orf172 DNA-binding domain-containing protein</fullName>
    </recommendedName>
</protein>
<sequence length="447" mass="48939">MLYRISRQAILDDIAKTENAGDELELQCIALRSDVTRCEHIASLSLTEFIEAFLQSIPAGSNHGLRKGLLCPEHESRLTKKLKLQSARPSAESLAYQASPAPEITIGSPVQPSILVPSDGESQSETIPGGKRQSQHGAASPEGAPTPSNKHGRAHSGPSSATNPRIEVEGVEITASTSRLPSNLSPPASRKKGRRKSAPGATTSSTSATPVKSLHRGDLSEKRTFSESHSVARIMSNQKRMAGSSRKRSSLRESDFPERPATPPNIDSTTRDDRNGVSDTIMQDYAEDVDTAEDSESVSIVSTPSKPSSSQPPNTKPPKKHTPTGIDQLIKERLRQPKPSRVTETTGYVYMIQDSGRPHLIKIGCSKGQPITREDAIETTCNIVGDLSIIRDEQLPHRYYLRVEKLVHAELKHFQRPYLCDKCRRTHRETDNPEMDELCAPGTLAVR</sequence>
<keyword evidence="4" id="KW-1185">Reference proteome</keyword>
<accession>A0A9P4M164</accession>
<dbReference type="Proteomes" id="UP000799772">
    <property type="component" value="Unassembled WGS sequence"/>
</dbReference>
<organism evidence="3 4">
    <name type="scientific">Rhizodiscina lignyota</name>
    <dbReference type="NCBI Taxonomy" id="1504668"/>
    <lineage>
        <taxon>Eukaryota</taxon>
        <taxon>Fungi</taxon>
        <taxon>Dikarya</taxon>
        <taxon>Ascomycota</taxon>
        <taxon>Pezizomycotina</taxon>
        <taxon>Dothideomycetes</taxon>
        <taxon>Pleosporomycetidae</taxon>
        <taxon>Aulographales</taxon>
        <taxon>Rhizodiscinaceae</taxon>
        <taxon>Rhizodiscina</taxon>
    </lineage>
</organism>
<reference evidence="3" key="1">
    <citation type="journal article" date="2020" name="Stud. Mycol.">
        <title>101 Dothideomycetes genomes: a test case for predicting lifestyles and emergence of pathogens.</title>
        <authorList>
            <person name="Haridas S."/>
            <person name="Albert R."/>
            <person name="Binder M."/>
            <person name="Bloem J."/>
            <person name="Labutti K."/>
            <person name="Salamov A."/>
            <person name="Andreopoulos B."/>
            <person name="Baker S."/>
            <person name="Barry K."/>
            <person name="Bills G."/>
            <person name="Bluhm B."/>
            <person name="Cannon C."/>
            <person name="Castanera R."/>
            <person name="Culley D."/>
            <person name="Daum C."/>
            <person name="Ezra D."/>
            <person name="Gonzalez J."/>
            <person name="Henrissat B."/>
            <person name="Kuo A."/>
            <person name="Liang C."/>
            <person name="Lipzen A."/>
            <person name="Lutzoni F."/>
            <person name="Magnuson J."/>
            <person name="Mondo S."/>
            <person name="Nolan M."/>
            <person name="Ohm R."/>
            <person name="Pangilinan J."/>
            <person name="Park H.-J."/>
            <person name="Ramirez L."/>
            <person name="Alfaro M."/>
            <person name="Sun H."/>
            <person name="Tritt A."/>
            <person name="Yoshinaga Y."/>
            <person name="Zwiers L.-H."/>
            <person name="Turgeon B."/>
            <person name="Goodwin S."/>
            <person name="Spatafora J."/>
            <person name="Crous P."/>
            <person name="Grigoriev I."/>
        </authorList>
    </citation>
    <scope>NUCLEOTIDE SEQUENCE</scope>
    <source>
        <strain evidence="3">CBS 133067</strain>
    </source>
</reference>
<feature type="region of interest" description="Disordered" evidence="1">
    <location>
        <begin position="289"/>
        <end position="324"/>
    </location>
</feature>
<evidence type="ECO:0000313" key="4">
    <source>
        <dbReference type="Proteomes" id="UP000799772"/>
    </source>
</evidence>
<comment type="caution">
    <text evidence="3">The sequence shown here is derived from an EMBL/GenBank/DDBJ whole genome shotgun (WGS) entry which is preliminary data.</text>
</comment>
<name>A0A9P4M164_9PEZI</name>
<feature type="domain" description="Bacteriophage T5 Orf172 DNA-binding" evidence="2">
    <location>
        <begin position="347"/>
        <end position="429"/>
    </location>
</feature>
<dbReference type="EMBL" id="ML978135">
    <property type="protein sequence ID" value="KAF2094316.1"/>
    <property type="molecule type" value="Genomic_DNA"/>
</dbReference>
<evidence type="ECO:0000259" key="2">
    <source>
        <dbReference type="Pfam" id="PF10544"/>
    </source>
</evidence>
<feature type="compositionally biased region" description="Basic and acidic residues" evidence="1">
    <location>
        <begin position="215"/>
        <end position="226"/>
    </location>
</feature>
<proteinExistence type="predicted"/>
<feature type="region of interest" description="Disordered" evidence="1">
    <location>
        <begin position="93"/>
        <end position="277"/>
    </location>
</feature>
<feature type="compositionally biased region" description="Low complexity" evidence="1">
    <location>
        <begin position="297"/>
        <end position="313"/>
    </location>
</feature>
<feature type="compositionally biased region" description="Low complexity" evidence="1">
    <location>
        <begin position="198"/>
        <end position="210"/>
    </location>
</feature>
<feature type="compositionally biased region" description="Polar residues" evidence="1">
    <location>
        <begin position="174"/>
        <end position="186"/>
    </location>
</feature>
<dbReference type="AlphaFoldDB" id="A0A9P4M164"/>
<gene>
    <name evidence="3" type="ORF">NA57DRAFT_60946</name>
</gene>
<dbReference type="OrthoDB" id="3511049at2759"/>